<gene>
    <name evidence="9" type="ORF">Esi_0002_0279</name>
</gene>
<dbReference type="InterPro" id="IPR000467">
    <property type="entry name" value="G_patch_dom"/>
</dbReference>
<protein>
    <recommendedName>
        <fullName evidence="6">PinX1-related protein 1</fullName>
    </recommendedName>
</protein>
<name>D7FQC4_ECTSI</name>
<feature type="compositionally biased region" description="Low complexity" evidence="7">
    <location>
        <begin position="191"/>
        <end position="202"/>
    </location>
</feature>
<keyword evidence="2" id="KW-0690">Ribosome biogenesis</keyword>
<evidence type="ECO:0000313" key="10">
    <source>
        <dbReference type="Proteomes" id="UP000002630"/>
    </source>
</evidence>
<organism evidence="9 10">
    <name type="scientific">Ectocarpus siliculosus</name>
    <name type="common">Brown alga</name>
    <name type="synonym">Conferva siliculosa</name>
    <dbReference type="NCBI Taxonomy" id="2880"/>
    <lineage>
        <taxon>Eukaryota</taxon>
        <taxon>Sar</taxon>
        <taxon>Stramenopiles</taxon>
        <taxon>Ochrophyta</taxon>
        <taxon>PX clade</taxon>
        <taxon>Phaeophyceae</taxon>
        <taxon>Ectocarpales</taxon>
        <taxon>Ectocarpaceae</taxon>
        <taxon>Ectocarpus</taxon>
    </lineage>
</organism>
<keyword evidence="10" id="KW-1185">Reference proteome</keyword>
<dbReference type="OrthoDB" id="29523at2759"/>
<feature type="region of interest" description="Disordered" evidence="7">
    <location>
        <begin position="1"/>
        <end position="21"/>
    </location>
</feature>
<evidence type="ECO:0000256" key="4">
    <source>
        <dbReference type="ARBA" id="ARBA00023242"/>
    </source>
</evidence>
<evidence type="ECO:0000256" key="5">
    <source>
        <dbReference type="ARBA" id="ARBA00038007"/>
    </source>
</evidence>
<evidence type="ECO:0000256" key="6">
    <source>
        <dbReference type="ARBA" id="ARBA00041961"/>
    </source>
</evidence>
<dbReference type="InParanoid" id="D7FQC4"/>
<comment type="subcellular location">
    <subcellularLocation>
        <location evidence="1">Nucleus</location>
        <location evidence="1">Nucleolus</location>
    </subcellularLocation>
</comment>
<dbReference type="GO" id="GO:0005730">
    <property type="term" value="C:nucleolus"/>
    <property type="evidence" value="ECO:0007669"/>
    <property type="project" value="UniProtKB-SubCell"/>
</dbReference>
<dbReference type="PROSITE" id="PS50174">
    <property type="entry name" value="G_PATCH"/>
    <property type="match status" value="1"/>
</dbReference>
<sequence>MPPTAPRVGDTQNQAWKNDKSKFGLKMMQKMGWTEGKGLGKNEDGVSEHVKVSKKSNNLGLGATHDSSGAAGWASAADVKGFSAAELRAILGQAATTADPSLPSYPVVRGGYGAEAAAAAATDPKISKKKSSNKKSKGSKSTTLDAPPRRPRTRSMDETAPLAEPAAIVGGKRPRDQPVDHAGEGEEAEGEAAASSTTASAPRKSKKKKGGASEGEGEGCETAPVAGSSKDKKRAKKSKKHKGR</sequence>
<feature type="region of interest" description="Disordered" evidence="7">
    <location>
        <begin position="115"/>
        <end position="244"/>
    </location>
</feature>
<comment type="similarity">
    <text evidence="5">Belongs to the PINX1 family.</text>
</comment>
<dbReference type="Proteomes" id="UP000002630">
    <property type="component" value="Linkage Group LG02"/>
</dbReference>
<dbReference type="OMA" id="EGCETAP"/>
<feature type="domain" description="G-patch" evidence="8">
    <location>
        <begin position="20"/>
        <end position="66"/>
    </location>
</feature>
<keyword evidence="4" id="KW-0539">Nucleus</keyword>
<dbReference type="EMBL" id="FN649727">
    <property type="protein sequence ID" value="CBJ48456.1"/>
    <property type="molecule type" value="Genomic_DNA"/>
</dbReference>
<feature type="compositionally biased region" description="Basic residues" evidence="7">
    <location>
        <begin position="127"/>
        <end position="138"/>
    </location>
</feature>
<feature type="compositionally biased region" description="Basic and acidic residues" evidence="7">
    <location>
        <begin position="173"/>
        <end position="184"/>
    </location>
</feature>
<dbReference type="STRING" id="2880.D7FQC4"/>
<feature type="compositionally biased region" description="Basic residues" evidence="7">
    <location>
        <begin position="231"/>
        <end position="244"/>
    </location>
</feature>
<dbReference type="PANTHER" id="PTHR23149:SF31">
    <property type="entry name" value="PROTEIN PXR1"/>
    <property type="match status" value="1"/>
</dbReference>
<evidence type="ECO:0000256" key="3">
    <source>
        <dbReference type="ARBA" id="ARBA00022552"/>
    </source>
</evidence>
<feature type="compositionally biased region" description="Basic and acidic residues" evidence="7">
    <location>
        <begin position="38"/>
        <end position="51"/>
    </location>
</feature>
<dbReference type="InterPro" id="IPR050656">
    <property type="entry name" value="PINX1"/>
</dbReference>
<dbReference type="SMART" id="SM00443">
    <property type="entry name" value="G_patch"/>
    <property type="match status" value="1"/>
</dbReference>
<evidence type="ECO:0000313" key="9">
    <source>
        <dbReference type="EMBL" id="CBJ48456.1"/>
    </source>
</evidence>
<evidence type="ECO:0000256" key="1">
    <source>
        <dbReference type="ARBA" id="ARBA00004604"/>
    </source>
</evidence>
<dbReference type="GO" id="GO:0006364">
    <property type="term" value="P:rRNA processing"/>
    <property type="evidence" value="ECO:0007669"/>
    <property type="project" value="UniProtKB-KW"/>
</dbReference>
<evidence type="ECO:0000259" key="8">
    <source>
        <dbReference type="PROSITE" id="PS50174"/>
    </source>
</evidence>
<dbReference type="AlphaFoldDB" id="D7FQC4"/>
<dbReference type="Pfam" id="PF01585">
    <property type="entry name" value="G-patch"/>
    <property type="match status" value="1"/>
</dbReference>
<dbReference type="PANTHER" id="PTHR23149">
    <property type="entry name" value="G PATCH DOMAIN CONTAINING PROTEIN"/>
    <property type="match status" value="1"/>
</dbReference>
<evidence type="ECO:0000256" key="2">
    <source>
        <dbReference type="ARBA" id="ARBA00022517"/>
    </source>
</evidence>
<accession>D7FQC4</accession>
<evidence type="ECO:0000256" key="7">
    <source>
        <dbReference type="SAM" id="MobiDB-lite"/>
    </source>
</evidence>
<dbReference type="EMBL" id="FN648375">
    <property type="protein sequence ID" value="CBJ48456.1"/>
    <property type="molecule type" value="Genomic_DNA"/>
</dbReference>
<feature type="region of interest" description="Disordered" evidence="7">
    <location>
        <begin position="35"/>
        <end position="75"/>
    </location>
</feature>
<keyword evidence="3" id="KW-0698">rRNA processing</keyword>
<reference evidence="9 10" key="1">
    <citation type="journal article" date="2010" name="Nature">
        <title>The Ectocarpus genome and the independent evolution of multicellularity in brown algae.</title>
        <authorList>
            <person name="Cock J.M."/>
            <person name="Sterck L."/>
            <person name="Rouze P."/>
            <person name="Scornet D."/>
            <person name="Allen A.E."/>
            <person name="Amoutzias G."/>
            <person name="Anthouard V."/>
            <person name="Artiguenave F."/>
            <person name="Aury J.M."/>
            <person name="Badger J.H."/>
            <person name="Beszteri B."/>
            <person name="Billiau K."/>
            <person name="Bonnet E."/>
            <person name="Bothwell J.H."/>
            <person name="Bowler C."/>
            <person name="Boyen C."/>
            <person name="Brownlee C."/>
            <person name="Carrano C.J."/>
            <person name="Charrier B."/>
            <person name="Cho G.Y."/>
            <person name="Coelho S.M."/>
            <person name="Collen J."/>
            <person name="Corre E."/>
            <person name="Da Silva C."/>
            <person name="Delage L."/>
            <person name="Delaroque N."/>
            <person name="Dittami S.M."/>
            <person name="Doulbeau S."/>
            <person name="Elias M."/>
            <person name="Farnham G."/>
            <person name="Gachon C.M."/>
            <person name="Gschloessl B."/>
            <person name="Heesch S."/>
            <person name="Jabbari K."/>
            <person name="Jubin C."/>
            <person name="Kawai H."/>
            <person name="Kimura K."/>
            <person name="Kloareg B."/>
            <person name="Kupper F.C."/>
            <person name="Lang D."/>
            <person name="Le Bail A."/>
            <person name="Leblanc C."/>
            <person name="Lerouge P."/>
            <person name="Lohr M."/>
            <person name="Lopez P.J."/>
            <person name="Martens C."/>
            <person name="Maumus F."/>
            <person name="Michel G."/>
            <person name="Miranda-Saavedra D."/>
            <person name="Morales J."/>
            <person name="Moreau H."/>
            <person name="Motomura T."/>
            <person name="Nagasato C."/>
            <person name="Napoli C.A."/>
            <person name="Nelson D.R."/>
            <person name="Nyvall-Collen P."/>
            <person name="Peters A.F."/>
            <person name="Pommier C."/>
            <person name="Potin P."/>
            <person name="Poulain J."/>
            <person name="Quesneville H."/>
            <person name="Read B."/>
            <person name="Rensing S.A."/>
            <person name="Ritter A."/>
            <person name="Rousvoal S."/>
            <person name="Samanta M."/>
            <person name="Samson G."/>
            <person name="Schroeder D.C."/>
            <person name="Segurens B."/>
            <person name="Strittmatter M."/>
            <person name="Tonon T."/>
            <person name="Tregear J.W."/>
            <person name="Valentin K."/>
            <person name="von Dassow P."/>
            <person name="Yamagishi T."/>
            <person name="Van de Peer Y."/>
            <person name="Wincker P."/>
        </authorList>
    </citation>
    <scope>NUCLEOTIDE SEQUENCE [LARGE SCALE GENOMIC DNA]</scope>
    <source>
        <strain evidence="10">Ec32 / CCAP1310/4</strain>
    </source>
</reference>
<dbReference type="GO" id="GO:0003676">
    <property type="term" value="F:nucleic acid binding"/>
    <property type="evidence" value="ECO:0007669"/>
    <property type="project" value="InterPro"/>
</dbReference>
<dbReference type="eggNOG" id="KOG2809">
    <property type="taxonomic scope" value="Eukaryota"/>
</dbReference>
<proteinExistence type="inferred from homology"/>